<organism evidence="7 8">
    <name type="scientific">Clostridium fungisolvens</name>
    <dbReference type="NCBI Taxonomy" id="1604897"/>
    <lineage>
        <taxon>Bacteria</taxon>
        <taxon>Bacillati</taxon>
        <taxon>Bacillota</taxon>
        <taxon>Clostridia</taxon>
        <taxon>Eubacteriales</taxon>
        <taxon>Clostridiaceae</taxon>
        <taxon>Clostridium</taxon>
    </lineage>
</organism>
<dbReference type="GO" id="GO:0016491">
    <property type="term" value="F:oxidoreductase activity"/>
    <property type="evidence" value="ECO:0007669"/>
    <property type="project" value="UniProtKB-KW"/>
</dbReference>
<comment type="caution">
    <text evidence="7">The sequence shown here is derived from an EMBL/GenBank/DDBJ whole genome shotgun (WGS) entry which is preliminary data.</text>
</comment>
<dbReference type="EMBL" id="BLZR01000001">
    <property type="protein sequence ID" value="GFP76331.1"/>
    <property type="molecule type" value="Genomic_DNA"/>
</dbReference>
<sequence>MSLITLNEEKCIKCGMCVKECPTNVIKMADNGPVEINPDACLACGHCVAVCPKEAIDNKKTPLSEQISIKDAPKLSAEEAETFIRSRRSIRSFKDKSVSREDLLKLVDIAHYAPTASNLQGVSFIIVDDKEAIKNAAKTCVNWLENHPVYSKAFSGMINQFNQTGVDTILRDTPSLILAISDKNFFKARENSILSLTYLELFAPSLGLGSCWAGVFECCALSDDSPILELFKVPEGKKITGAVMVGHPKHSFNRLTTRNNLDATFYEK</sequence>
<evidence type="ECO:0000259" key="6">
    <source>
        <dbReference type="PROSITE" id="PS51379"/>
    </source>
</evidence>
<dbReference type="InterPro" id="IPR000415">
    <property type="entry name" value="Nitroreductase-like"/>
</dbReference>
<keyword evidence="2" id="KW-0479">Metal-binding</keyword>
<keyword evidence="4" id="KW-0408">Iron</keyword>
<dbReference type="PANTHER" id="PTHR43673:SF10">
    <property type="entry name" value="NADH DEHYDROGENASE_NAD(P)H NITROREDUCTASE XCC3605-RELATED"/>
    <property type="match status" value="1"/>
</dbReference>
<keyword evidence="8" id="KW-1185">Reference proteome</keyword>
<evidence type="ECO:0000256" key="3">
    <source>
        <dbReference type="ARBA" id="ARBA00023002"/>
    </source>
</evidence>
<dbReference type="SUPFAM" id="SSF54862">
    <property type="entry name" value="4Fe-4S ferredoxins"/>
    <property type="match status" value="1"/>
</dbReference>
<protein>
    <submittedName>
        <fullName evidence="7">Ion-translocating oxidoreductase complex subunit B</fullName>
    </submittedName>
</protein>
<dbReference type="Proteomes" id="UP000580568">
    <property type="component" value="Unassembled WGS sequence"/>
</dbReference>
<dbReference type="InterPro" id="IPR017896">
    <property type="entry name" value="4Fe4S_Fe-S-bd"/>
</dbReference>
<proteinExistence type="inferred from homology"/>
<dbReference type="PROSITE" id="PS51379">
    <property type="entry name" value="4FE4S_FER_2"/>
    <property type="match status" value="2"/>
</dbReference>
<dbReference type="Pfam" id="PF00881">
    <property type="entry name" value="Nitroreductase"/>
    <property type="match status" value="1"/>
</dbReference>
<dbReference type="PANTHER" id="PTHR43673">
    <property type="entry name" value="NAD(P)H NITROREDUCTASE YDGI-RELATED"/>
    <property type="match status" value="1"/>
</dbReference>
<dbReference type="GO" id="GO:0046872">
    <property type="term" value="F:metal ion binding"/>
    <property type="evidence" value="ECO:0007669"/>
    <property type="project" value="UniProtKB-KW"/>
</dbReference>
<evidence type="ECO:0000313" key="7">
    <source>
        <dbReference type="EMBL" id="GFP76331.1"/>
    </source>
</evidence>
<evidence type="ECO:0000256" key="5">
    <source>
        <dbReference type="ARBA" id="ARBA00023014"/>
    </source>
</evidence>
<dbReference type="Pfam" id="PF13237">
    <property type="entry name" value="Fer4_10"/>
    <property type="match status" value="1"/>
</dbReference>
<feature type="domain" description="4Fe-4S ferredoxin-type" evidence="6">
    <location>
        <begin position="32"/>
        <end position="61"/>
    </location>
</feature>
<keyword evidence="5" id="KW-0411">Iron-sulfur</keyword>
<reference evidence="7 8" key="1">
    <citation type="submission" date="2020-07" db="EMBL/GenBank/DDBJ databases">
        <title>A new beta-1,3-glucan-decomposing anaerobic bacterium isolated from anoxic soil subjected to biological soil disinfestation.</title>
        <authorList>
            <person name="Ueki A."/>
            <person name="Tonouchi A."/>
        </authorList>
    </citation>
    <scope>NUCLEOTIDE SEQUENCE [LARGE SCALE GENOMIC DNA]</scope>
    <source>
        <strain evidence="7 8">TW1</strain>
    </source>
</reference>
<gene>
    <name evidence="7" type="ORF">bsdtw1_02433</name>
</gene>
<dbReference type="Gene3D" id="3.30.70.20">
    <property type="match status" value="1"/>
</dbReference>
<comment type="similarity">
    <text evidence="1">Belongs to the nitroreductase family.</text>
</comment>
<evidence type="ECO:0000256" key="4">
    <source>
        <dbReference type="ARBA" id="ARBA00023004"/>
    </source>
</evidence>
<name>A0A6V8SHR3_9CLOT</name>
<dbReference type="Gene3D" id="3.40.109.10">
    <property type="entry name" value="NADH Oxidase"/>
    <property type="match status" value="1"/>
</dbReference>
<dbReference type="GO" id="GO:0051536">
    <property type="term" value="F:iron-sulfur cluster binding"/>
    <property type="evidence" value="ECO:0007669"/>
    <property type="project" value="UniProtKB-KW"/>
</dbReference>
<dbReference type="AlphaFoldDB" id="A0A6V8SHR3"/>
<dbReference type="CDD" id="cd02143">
    <property type="entry name" value="nitroreductase_FeS-like"/>
    <property type="match status" value="1"/>
</dbReference>
<dbReference type="PROSITE" id="PS00198">
    <property type="entry name" value="4FE4S_FER_1"/>
    <property type="match status" value="2"/>
</dbReference>
<evidence type="ECO:0000313" key="8">
    <source>
        <dbReference type="Proteomes" id="UP000580568"/>
    </source>
</evidence>
<evidence type="ECO:0000256" key="2">
    <source>
        <dbReference type="ARBA" id="ARBA00022723"/>
    </source>
</evidence>
<feature type="domain" description="4Fe-4S ferredoxin-type" evidence="6">
    <location>
        <begin position="2"/>
        <end position="31"/>
    </location>
</feature>
<dbReference type="InterPro" id="IPR017900">
    <property type="entry name" value="4Fe4S_Fe_S_CS"/>
</dbReference>
<evidence type="ECO:0000256" key="1">
    <source>
        <dbReference type="ARBA" id="ARBA00007118"/>
    </source>
</evidence>
<dbReference type="InterPro" id="IPR029479">
    <property type="entry name" value="Nitroreductase"/>
</dbReference>
<accession>A0A6V8SHR3</accession>
<keyword evidence="3" id="KW-0560">Oxidoreductase</keyword>
<dbReference type="RefSeq" id="WP_183277769.1">
    <property type="nucleotide sequence ID" value="NZ_BLZR01000001.1"/>
</dbReference>
<dbReference type="SUPFAM" id="SSF55469">
    <property type="entry name" value="FMN-dependent nitroreductase-like"/>
    <property type="match status" value="1"/>
</dbReference>